<comment type="pathway">
    <text evidence="1 4">Glycan biosynthesis; trehalose biosynthesis.</text>
</comment>
<dbReference type="InterPro" id="IPR006379">
    <property type="entry name" value="HAD-SF_hydro_IIB"/>
</dbReference>
<dbReference type="PANTHER" id="PTHR43768:SF3">
    <property type="entry name" value="TREHALOSE 6-PHOSPHATE PHOSPHATASE"/>
    <property type="match status" value="1"/>
</dbReference>
<dbReference type="Gene3D" id="3.30.70.1020">
    <property type="entry name" value="Trehalose-6-phosphate phosphatase related protein, domain 2"/>
    <property type="match status" value="1"/>
</dbReference>
<keyword evidence="4" id="KW-0460">Magnesium</keyword>
<reference evidence="5 6" key="1">
    <citation type="submission" date="2024-11" db="EMBL/GenBank/DDBJ databases">
        <title>The Natural Products Discovery Center: Release of the First 8490 Sequenced Strains for Exploring Actinobacteria Biosynthetic Diversity.</title>
        <authorList>
            <person name="Kalkreuter E."/>
            <person name="Kautsar S.A."/>
            <person name="Yang D."/>
            <person name="Bader C.D."/>
            <person name="Teijaro C.N."/>
            <person name="Fluegel L."/>
            <person name="Davis C.M."/>
            <person name="Simpson J.R."/>
            <person name="Lauterbach L."/>
            <person name="Steele A.D."/>
            <person name="Gui C."/>
            <person name="Meng S."/>
            <person name="Li G."/>
            <person name="Viehrig K."/>
            <person name="Ye F."/>
            <person name="Su P."/>
            <person name="Kiefer A.F."/>
            <person name="Nichols A."/>
            <person name="Cepeda A.J."/>
            <person name="Yan W."/>
            <person name="Fan B."/>
            <person name="Jiang Y."/>
            <person name="Adhikari A."/>
            <person name="Zheng C.-J."/>
            <person name="Schuster L."/>
            <person name="Cowan T.M."/>
            <person name="Smanski M.J."/>
            <person name="Chevrette M.G."/>
            <person name="De Carvalho L.P.S."/>
            <person name="Shen B."/>
        </authorList>
    </citation>
    <scope>NUCLEOTIDE SEQUENCE [LARGE SCALE GENOMIC DNA]</scope>
    <source>
        <strain evidence="5 6">NPDC077433</strain>
    </source>
</reference>
<evidence type="ECO:0000256" key="3">
    <source>
        <dbReference type="ARBA" id="ARBA00022801"/>
    </source>
</evidence>
<dbReference type="InterPro" id="IPR003337">
    <property type="entry name" value="Trehalose_PPase"/>
</dbReference>
<keyword evidence="3 4" id="KW-0378">Hydrolase</keyword>
<dbReference type="EMBL" id="JBJDPD010000001">
    <property type="protein sequence ID" value="MFK3999960.1"/>
    <property type="molecule type" value="Genomic_DNA"/>
</dbReference>
<comment type="cofactor">
    <cofactor evidence="4">
        <name>Mg(2+)</name>
        <dbReference type="ChEBI" id="CHEBI:18420"/>
    </cofactor>
</comment>
<organism evidence="5 6">
    <name type="scientific">Psychrobacter namhaensis</name>
    <dbReference type="NCBI Taxonomy" id="292734"/>
    <lineage>
        <taxon>Bacteria</taxon>
        <taxon>Pseudomonadati</taxon>
        <taxon>Pseudomonadota</taxon>
        <taxon>Gammaproteobacteria</taxon>
        <taxon>Moraxellales</taxon>
        <taxon>Moraxellaceae</taxon>
        <taxon>Psychrobacter</taxon>
    </lineage>
</organism>
<dbReference type="InterPro" id="IPR023214">
    <property type="entry name" value="HAD_sf"/>
</dbReference>
<comment type="catalytic activity">
    <reaction evidence="4">
        <text>alpha,alpha-trehalose 6-phosphate + H2O = alpha,alpha-trehalose + phosphate</text>
        <dbReference type="Rhea" id="RHEA:23420"/>
        <dbReference type="ChEBI" id="CHEBI:15377"/>
        <dbReference type="ChEBI" id="CHEBI:16551"/>
        <dbReference type="ChEBI" id="CHEBI:43474"/>
        <dbReference type="ChEBI" id="CHEBI:58429"/>
        <dbReference type="EC" id="3.1.3.12"/>
    </reaction>
</comment>
<evidence type="ECO:0000256" key="1">
    <source>
        <dbReference type="ARBA" id="ARBA00005199"/>
    </source>
</evidence>
<proteinExistence type="inferred from homology"/>
<dbReference type="InterPro" id="IPR036412">
    <property type="entry name" value="HAD-like_sf"/>
</dbReference>
<dbReference type="Proteomes" id="UP001620234">
    <property type="component" value="Unassembled WGS sequence"/>
</dbReference>
<evidence type="ECO:0000256" key="4">
    <source>
        <dbReference type="RuleBase" id="RU361117"/>
    </source>
</evidence>
<dbReference type="SUPFAM" id="SSF56784">
    <property type="entry name" value="HAD-like"/>
    <property type="match status" value="1"/>
</dbReference>
<dbReference type="Pfam" id="PF02358">
    <property type="entry name" value="Trehalose_PPase"/>
    <property type="match status" value="1"/>
</dbReference>
<accession>A0ABW8L969</accession>
<dbReference type="PANTHER" id="PTHR43768">
    <property type="entry name" value="TREHALOSE 6-PHOSPHATE PHOSPHATASE"/>
    <property type="match status" value="1"/>
</dbReference>
<dbReference type="EC" id="3.1.3.12" evidence="4"/>
<dbReference type="Gene3D" id="3.40.50.1000">
    <property type="entry name" value="HAD superfamily/HAD-like"/>
    <property type="match status" value="1"/>
</dbReference>
<gene>
    <name evidence="5" type="primary">otsB</name>
    <name evidence="5" type="ORF">ACI2I3_01235</name>
</gene>
<name>A0ABW8L969_9GAMM</name>
<comment type="function">
    <text evidence="4">Removes the phosphate from trehalose 6-phosphate to produce free trehalose.</text>
</comment>
<dbReference type="NCBIfam" id="TIGR01484">
    <property type="entry name" value="HAD-SF-IIB"/>
    <property type="match status" value="1"/>
</dbReference>
<dbReference type="RefSeq" id="WP_230708411.1">
    <property type="nucleotide sequence ID" value="NZ_JBJDPD010000001.1"/>
</dbReference>
<comment type="caution">
    <text evidence="5">The sequence shown here is derived from an EMBL/GenBank/DDBJ whole genome shotgun (WGS) entry which is preliminary data.</text>
</comment>
<evidence type="ECO:0000256" key="2">
    <source>
        <dbReference type="ARBA" id="ARBA00008770"/>
    </source>
</evidence>
<comment type="similarity">
    <text evidence="2 4">Belongs to the trehalose phosphatase family.</text>
</comment>
<evidence type="ECO:0000313" key="6">
    <source>
        <dbReference type="Proteomes" id="UP001620234"/>
    </source>
</evidence>
<dbReference type="NCBIfam" id="TIGR00685">
    <property type="entry name" value="T6PP"/>
    <property type="match status" value="1"/>
</dbReference>
<protein>
    <recommendedName>
        <fullName evidence="4">Trehalose 6-phosphate phosphatase</fullName>
        <ecNumber evidence="4">3.1.3.12</ecNumber>
    </recommendedName>
</protein>
<evidence type="ECO:0000313" key="5">
    <source>
        <dbReference type="EMBL" id="MFK3999960.1"/>
    </source>
</evidence>
<sequence length="313" mass="34583">MTVAINPSISTPSYIPPNTFADYLSNQYHYCLFLDMDGTLADFTLNPKDSAIPNATLTLLQKIQSHGVNVAIVTGRSLDEAKKMLSPLQLPIAATHGLEIAFDSKEDSDNNSSNSSDNISVAHVDATELTTIRQRIIQSCLPYRDFTIENKPYSVALHYRCDPTLADAAYTIMSTVLNHHSNWTLKQGKYVWEIMPKGADKGTAILTLLKNMQVSEDLCPIFIGDDITDEAGFIAVQDKNGAKTVKTPQKTVKGMGIKVGDERTCAHYYVHSVHEVRVLLESFLSFFQSHLALPSDLADAHTSSIKNPMRHVI</sequence>
<keyword evidence="4" id="KW-0479">Metal-binding</keyword>
<dbReference type="InterPro" id="IPR044651">
    <property type="entry name" value="OTSB-like"/>
</dbReference>
<dbReference type="GO" id="GO:0004805">
    <property type="term" value="F:trehalose-phosphatase activity"/>
    <property type="evidence" value="ECO:0007669"/>
    <property type="project" value="UniProtKB-EC"/>
</dbReference>
<keyword evidence="6" id="KW-1185">Reference proteome</keyword>